<dbReference type="STRING" id="33935.ADM90_00305"/>
<evidence type="ECO:0000313" key="2">
    <source>
        <dbReference type="Proteomes" id="UP000037977"/>
    </source>
</evidence>
<dbReference type="NCBIfam" id="NF033819">
    <property type="entry name" value="IS66_TnpB"/>
    <property type="match status" value="1"/>
</dbReference>
<evidence type="ECO:0000313" key="1">
    <source>
        <dbReference type="EMBL" id="KOY83891.1"/>
    </source>
</evidence>
<dbReference type="AlphaFoldDB" id="A0A0N0UXI9"/>
<reference evidence="1 2" key="1">
    <citation type="submission" date="2015-07" db="EMBL/GenBank/DDBJ databases">
        <title>Genome sequencing project for genomic taxonomy and phylogenomics of Bacillus-like bacteria.</title>
        <authorList>
            <person name="Liu B."/>
            <person name="Wang J."/>
            <person name="Zhu Y."/>
            <person name="Liu G."/>
            <person name="Chen Q."/>
            <person name="Chen Z."/>
            <person name="Che J."/>
            <person name="Ge C."/>
            <person name="Shi H."/>
            <person name="Pan Z."/>
            <person name="Liu X."/>
        </authorList>
    </citation>
    <scope>NUCLEOTIDE SEQUENCE [LARGE SCALE GENOMIC DNA]</scope>
    <source>
        <strain evidence="1 2">DSM 54</strain>
    </source>
</reference>
<comment type="caution">
    <text evidence="1">The sequence shown here is derived from an EMBL/GenBank/DDBJ whole genome shotgun (WGS) entry which is preliminary data.</text>
</comment>
<proteinExistence type="predicted"/>
<accession>A0A0N0UXI9</accession>
<dbReference type="Pfam" id="PF05717">
    <property type="entry name" value="TnpB_IS66"/>
    <property type="match status" value="1"/>
</dbReference>
<dbReference type="InterPro" id="IPR008878">
    <property type="entry name" value="Transposase_IS66_Orf2"/>
</dbReference>
<dbReference type="PATRIC" id="fig|33935.3.peg.2898"/>
<dbReference type="PANTHER" id="PTHR36455:SF1">
    <property type="entry name" value="BLR8292 PROTEIN"/>
    <property type="match status" value="1"/>
</dbReference>
<protein>
    <submittedName>
        <fullName evidence="1">Transposase</fullName>
    </submittedName>
</protein>
<organism evidence="1 2">
    <name type="scientific">Lysinibacillus macroides</name>
    <dbReference type="NCBI Taxonomy" id="33935"/>
    <lineage>
        <taxon>Bacteria</taxon>
        <taxon>Bacillati</taxon>
        <taxon>Bacillota</taxon>
        <taxon>Bacilli</taxon>
        <taxon>Bacillales</taxon>
        <taxon>Bacillaceae</taxon>
        <taxon>Lysinibacillus</taxon>
    </lineage>
</organism>
<dbReference type="RefSeq" id="WP_053993085.1">
    <property type="nucleotide sequence ID" value="NZ_LGCI01000002.1"/>
</dbReference>
<dbReference type="Proteomes" id="UP000037977">
    <property type="component" value="Unassembled WGS sequence"/>
</dbReference>
<dbReference type="EMBL" id="LGCI01000002">
    <property type="protein sequence ID" value="KOY83891.1"/>
    <property type="molecule type" value="Genomic_DNA"/>
</dbReference>
<keyword evidence="2" id="KW-1185">Reference proteome</keyword>
<sequence length="118" mass="13839">MLSKTPIERVYLATGSTDLRKSIDGLAAIVQMSFQLDPFSSNLFVFCNRKRDKLKILHWDHNGFWLYYRRLEEGVFEWPDEQTATHLAISPRQLNWLLDGISYEQKQAHPKMDAKVII</sequence>
<dbReference type="PANTHER" id="PTHR36455">
    <property type="match status" value="1"/>
</dbReference>
<gene>
    <name evidence="1" type="ORF">ADM90_00305</name>
</gene>
<name>A0A0N0UXI9_9BACI</name>